<organism evidence="1 2">
    <name type="scientific">Phanerochaete sordida</name>
    <dbReference type="NCBI Taxonomy" id="48140"/>
    <lineage>
        <taxon>Eukaryota</taxon>
        <taxon>Fungi</taxon>
        <taxon>Dikarya</taxon>
        <taxon>Basidiomycota</taxon>
        <taxon>Agaricomycotina</taxon>
        <taxon>Agaricomycetes</taxon>
        <taxon>Polyporales</taxon>
        <taxon>Phanerochaetaceae</taxon>
        <taxon>Phanerochaete</taxon>
    </lineage>
</organism>
<dbReference type="Proteomes" id="UP000703269">
    <property type="component" value="Unassembled WGS sequence"/>
</dbReference>
<evidence type="ECO:0000313" key="2">
    <source>
        <dbReference type="Proteomes" id="UP000703269"/>
    </source>
</evidence>
<dbReference type="EMBL" id="BPQB01000096">
    <property type="protein sequence ID" value="GJE98875.1"/>
    <property type="molecule type" value="Genomic_DNA"/>
</dbReference>
<comment type="caution">
    <text evidence="1">The sequence shown here is derived from an EMBL/GenBank/DDBJ whole genome shotgun (WGS) entry which is preliminary data.</text>
</comment>
<evidence type="ECO:0000313" key="1">
    <source>
        <dbReference type="EMBL" id="GJE98875.1"/>
    </source>
</evidence>
<reference evidence="1 2" key="1">
    <citation type="submission" date="2021-08" db="EMBL/GenBank/DDBJ databases">
        <title>Draft Genome Sequence of Phanerochaete sordida strain YK-624.</title>
        <authorList>
            <person name="Mori T."/>
            <person name="Dohra H."/>
            <person name="Suzuki T."/>
            <person name="Kawagishi H."/>
            <person name="Hirai H."/>
        </authorList>
    </citation>
    <scope>NUCLEOTIDE SEQUENCE [LARGE SCALE GENOMIC DNA]</scope>
    <source>
        <strain evidence="1 2">YK-624</strain>
    </source>
</reference>
<protein>
    <submittedName>
        <fullName evidence="1">Uncharacterized protein</fullName>
    </submittedName>
</protein>
<proteinExistence type="predicted"/>
<name>A0A9P3LKZ8_9APHY</name>
<gene>
    <name evidence="1" type="ORF">PsYK624_151120</name>
</gene>
<keyword evidence="2" id="KW-1185">Reference proteome</keyword>
<accession>A0A9P3LKZ8</accession>
<dbReference type="AlphaFoldDB" id="A0A9P3LKZ8"/>
<sequence>MCRQHALFPMKDLFAELAKRPPLDRLSVASLEPSDGDGKCQRQDPSFVDPEDVVFLAGLPRINTLDCYLQSTSDWTSLSSQLLAIPFKNLRHLKLYGGMVKRNDTYYKADGDATVRSLTLFLQALRPACPLEDMDIRVLKAAAVTTPVLQDLFSAIGAFHASLDACFLEIDAPSSVDTPPVTMDALTPLLPVRMHGLALSHTAVDLGTADVHALAEAWGAALRWLLLGQRAARTVPRVPLGALPELFGALWQIQELGLRVHDDAPTYPGQCCGRSEELDLGYSALEPANFARAAEFLVDTCPCYSMRLADPRDKAVGVLWERAVDKAENGQWERARAREEARRE</sequence>